<proteinExistence type="predicted"/>
<dbReference type="RefSeq" id="XP_030830890.1">
    <property type="nucleotide sequence ID" value="XM_030975030.1"/>
</dbReference>
<evidence type="ECO:0000313" key="3">
    <source>
        <dbReference type="EnsemblMetazoa" id="XP_030830890"/>
    </source>
</evidence>
<dbReference type="Proteomes" id="UP000007110">
    <property type="component" value="Unassembled WGS sequence"/>
</dbReference>
<evidence type="ECO:0000256" key="2">
    <source>
        <dbReference type="SAM" id="Phobius"/>
    </source>
</evidence>
<keyword evidence="2" id="KW-0472">Membrane</keyword>
<dbReference type="AlphaFoldDB" id="A0A7M7N3Y6"/>
<sequence>MYHYAHSYGMAKGHTEQSSGAWDTNDVLFDPLSMSSSPPSKSHEFEATNPDFMHTNSMNAARSWDVGRGARGGESRRGGAGRNFRNRCFFNNVRLRQEEEDESHYLPEYNSGITRILSLMQIIMGVVIILIGIFAYVAKATVGPLIPAMDIGCGFVLYITGGVLGIFTKCRAKRMVAAFILLSSCSFISSTVLGAIHALAGFRSHFICAYLHCGNSPEGSSRQVMDSVIAILNFIEAVFAFASLVVGVHGFCKWRHGK</sequence>
<feature type="transmembrane region" description="Helical" evidence="2">
    <location>
        <begin position="228"/>
        <end position="252"/>
    </location>
</feature>
<dbReference type="KEGG" id="spu:100891511"/>
<protein>
    <submittedName>
        <fullName evidence="3">Uncharacterized protein</fullName>
    </submittedName>
</protein>
<organism evidence="3 4">
    <name type="scientific">Strongylocentrotus purpuratus</name>
    <name type="common">Purple sea urchin</name>
    <dbReference type="NCBI Taxonomy" id="7668"/>
    <lineage>
        <taxon>Eukaryota</taxon>
        <taxon>Metazoa</taxon>
        <taxon>Echinodermata</taxon>
        <taxon>Eleutherozoa</taxon>
        <taxon>Echinozoa</taxon>
        <taxon>Echinoidea</taxon>
        <taxon>Euechinoidea</taxon>
        <taxon>Echinacea</taxon>
        <taxon>Camarodonta</taxon>
        <taxon>Echinidea</taxon>
        <taxon>Strongylocentrotidae</taxon>
        <taxon>Strongylocentrotus</taxon>
    </lineage>
</organism>
<reference evidence="4" key="1">
    <citation type="submission" date="2015-02" db="EMBL/GenBank/DDBJ databases">
        <title>Genome sequencing for Strongylocentrotus purpuratus.</title>
        <authorList>
            <person name="Murali S."/>
            <person name="Liu Y."/>
            <person name="Vee V."/>
            <person name="English A."/>
            <person name="Wang M."/>
            <person name="Skinner E."/>
            <person name="Han Y."/>
            <person name="Muzny D.M."/>
            <person name="Worley K.C."/>
            <person name="Gibbs R.A."/>
        </authorList>
    </citation>
    <scope>NUCLEOTIDE SEQUENCE</scope>
</reference>
<evidence type="ECO:0000313" key="4">
    <source>
        <dbReference type="Proteomes" id="UP000007110"/>
    </source>
</evidence>
<reference evidence="3" key="2">
    <citation type="submission" date="2021-01" db="UniProtKB">
        <authorList>
            <consortium name="EnsemblMetazoa"/>
        </authorList>
    </citation>
    <scope>IDENTIFICATION</scope>
</reference>
<dbReference type="OrthoDB" id="10356372at2759"/>
<evidence type="ECO:0000256" key="1">
    <source>
        <dbReference type="SAM" id="MobiDB-lite"/>
    </source>
</evidence>
<feature type="transmembrane region" description="Helical" evidence="2">
    <location>
        <begin position="116"/>
        <end position="138"/>
    </location>
</feature>
<dbReference type="EnsemblMetazoa" id="XM_030975030">
    <property type="protein sequence ID" value="XP_030830890"/>
    <property type="gene ID" value="LOC100891511"/>
</dbReference>
<dbReference type="OMA" id="MYHYAHS"/>
<name>A0A7M7N3Y6_STRPU</name>
<keyword evidence="4" id="KW-1185">Reference proteome</keyword>
<keyword evidence="2" id="KW-1133">Transmembrane helix</keyword>
<feature type="transmembrane region" description="Helical" evidence="2">
    <location>
        <begin position="144"/>
        <end position="167"/>
    </location>
</feature>
<keyword evidence="2" id="KW-0812">Transmembrane</keyword>
<feature type="region of interest" description="Disordered" evidence="1">
    <location>
        <begin position="33"/>
        <end position="52"/>
    </location>
</feature>
<dbReference type="GeneID" id="100891511"/>
<accession>A0A7M7N3Y6</accession>
<dbReference type="InParanoid" id="A0A7M7N3Y6"/>
<feature type="transmembrane region" description="Helical" evidence="2">
    <location>
        <begin position="179"/>
        <end position="200"/>
    </location>
</feature>